<gene>
    <name evidence="1" type="ORF">B296_00044610</name>
</gene>
<dbReference type="Proteomes" id="UP000287651">
    <property type="component" value="Unassembled WGS sequence"/>
</dbReference>
<sequence>MFSLELLKWDSYLKRYLKRGLSHFWSRSTIKPVNRRKSLSRGVEVFLKMMISWQSIKGGGGGDVCIIGVVIHRMLCFA</sequence>
<evidence type="ECO:0000313" key="2">
    <source>
        <dbReference type="Proteomes" id="UP000287651"/>
    </source>
</evidence>
<comment type="caution">
    <text evidence="1">The sequence shown here is derived from an EMBL/GenBank/DDBJ whole genome shotgun (WGS) entry which is preliminary data.</text>
</comment>
<dbReference type="EMBL" id="AMZH03013118">
    <property type="protein sequence ID" value="RRT49791.1"/>
    <property type="molecule type" value="Genomic_DNA"/>
</dbReference>
<protein>
    <submittedName>
        <fullName evidence="1">Uncharacterized protein</fullName>
    </submittedName>
</protein>
<accession>A0A426YDH2</accession>
<dbReference type="AlphaFoldDB" id="A0A426YDH2"/>
<name>A0A426YDH2_ENSVE</name>
<reference evidence="1 2" key="1">
    <citation type="journal article" date="2014" name="Agronomy (Basel)">
        <title>A Draft Genome Sequence for Ensete ventricosum, the Drought-Tolerant Tree Against Hunger.</title>
        <authorList>
            <person name="Harrison J."/>
            <person name="Moore K.A."/>
            <person name="Paszkiewicz K."/>
            <person name="Jones T."/>
            <person name="Grant M."/>
            <person name="Ambacheew D."/>
            <person name="Muzemil S."/>
            <person name="Studholme D.J."/>
        </authorList>
    </citation>
    <scope>NUCLEOTIDE SEQUENCE [LARGE SCALE GENOMIC DNA]</scope>
</reference>
<evidence type="ECO:0000313" key="1">
    <source>
        <dbReference type="EMBL" id="RRT49791.1"/>
    </source>
</evidence>
<organism evidence="1 2">
    <name type="scientific">Ensete ventricosum</name>
    <name type="common">Abyssinian banana</name>
    <name type="synonym">Musa ensete</name>
    <dbReference type="NCBI Taxonomy" id="4639"/>
    <lineage>
        <taxon>Eukaryota</taxon>
        <taxon>Viridiplantae</taxon>
        <taxon>Streptophyta</taxon>
        <taxon>Embryophyta</taxon>
        <taxon>Tracheophyta</taxon>
        <taxon>Spermatophyta</taxon>
        <taxon>Magnoliopsida</taxon>
        <taxon>Liliopsida</taxon>
        <taxon>Zingiberales</taxon>
        <taxon>Musaceae</taxon>
        <taxon>Ensete</taxon>
    </lineage>
</organism>
<proteinExistence type="predicted"/>